<evidence type="ECO:0000313" key="3">
    <source>
        <dbReference type="Proteomes" id="UP000263273"/>
    </source>
</evidence>
<organism evidence="2 3">
    <name type="scientific">Syntrophomonas wolfei</name>
    <dbReference type="NCBI Taxonomy" id="863"/>
    <lineage>
        <taxon>Bacteria</taxon>
        <taxon>Bacillati</taxon>
        <taxon>Bacillota</taxon>
        <taxon>Clostridia</taxon>
        <taxon>Eubacteriales</taxon>
        <taxon>Syntrophomonadaceae</taxon>
        <taxon>Syntrophomonas</taxon>
    </lineage>
</organism>
<reference evidence="2 3" key="1">
    <citation type="journal article" date="2018" name="Nat. Biotechnol.">
        <title>A standardized bacterial taxonomy based on genome phylogeny substantially revises the tree of life.</title>
        <authorList>
            <person name="Parks D.H."/>
            <person name="Chuvochina M."/>
            <person name="Waite D.W."/>
            <person name="Rinke C."/>
            <person name="Skarshewski A."/>
            <person name="Chaumeil P.A."/>
            <person name="Hugenholtz P."/>
        </authorList>
    </citation>
    <scope>NUCLEOTIDE SEQUENCE [LARGE SCALE GENOMIC DNA]</scope>
    <source>
        <strain evidence="2">UBA10948</strain>
    </source>
</reference>
<evidence type="ECO:0000259" key="1">
    <source>
        <dbReference type="Pfam" id="PF01138"/>
    </source>
</evidence>
<dbReference type="SUPFAM" id="SSF54211">
    <property type="entry name" value="Ribosomal protein S5 domain 2-like"/>
    <property type="match status" value="1"/>
</dbReference>
<evidence type="ECO:0000313" key="2">
    <source>
        <dbReference type="EMBL" id="HBK53111.1"/>
    </source>
</evidence>
<feature type="non-terminal residue" evidence="2">
    <location>
        <position position="48"/>
    </location>
</feature>
<sequence length="48" mass="5134">MIVKKYQMEVAGRPLIVEIGQVAQQANGAALMRYGDTVVLVTATAAKE</sequence>
<name>A0A354YWM3_9FIRM</name>
<dbReference type="Proteomes" id="UP000263273">
    <property type="component" value="Unassembled WGS sequence"/>
</dbReference>
<dbReference type="Pfam" id="PF01138">
    <property type="entry name" value="RNase_PH"/>
    <property type="match status" value="1"/>
</dbReference>
<accession>A0A354YWM3</accession>
<dbReference type="EMBL" id="DNZF01000090">
    <property type="protein sequence ID" value="HBK53111.1"/>
    <property type="molecule type" value="Genomic_DNA"/>
</dbReference>
<dbReference type="InterPro" id="IPR020568">
    <property type="entry name" value="Ribosomal_Su5_D2-typ_SF"/>
</dbReference>
<dbReference type="Gene3D" id="3.30.230.70">
    <property type="entry name" value="GHMP Kinase, N-terminal domain"/>
    <property type="match status" value="1"/>
</dbReference>
<dbReference type="InterPro" id="IPR027408">
    <property type="entry name" value="PNPase/RNase_PH_dom_sf"/>
</dbReference>
<proteinExistence type="predicted"/>
<gene>
    <name evidence="2" type="ORF">DDZ44_04140</name>
</gene>
<protein>
    <recommendedName>
        <fullName evidence="1">Exoribonuclease phosphorolytic domain-containing protein</fullName>
    </recommendedName>
</protein>
<comment type="caution">
    <text evidence="2">The sequence shown here is derived from an EMBL/GenBank/DDBJ whole genome shotgun (WGS) entry which is preliminary data.</text>
</comment>
<dbReference type="AlphaFoldDB" id="A0A354YWM3"/>
<feature type="domain" description="Exoribonuclease phosphorolytic" evidence="1">
    <location>
        <begin position="12"/>
        <end position="48"/>
    </location>
</feature>
<dbReference type="InterPro" id="IPR001247">
    <property type="entry name" value="ExoRNase_PH_dom1"/>
</dbReference>